<dbReference type="AlphaFoldDB" id="A0A5J4Z8D3"/>
<dbReference type="EC" id="5.4.99.25" evidence="2"/>
<dbReference type="InterPro" id="IPR002501">
    <property type="entry name" value="PsdUridine_synth_N"/>
</dbReference>
<evidence type="ECO:0000313" key="9">
    <source>
        <dbReference type="Proteomes" id="UP000324585"/>
    </source>
</evidence>
<keyword evidence="4" id="KW-0413">Isomerase</keyword>
<name>A0A5J4Z8D3_PORPP</name>
<evidence type="ECO:0000256" key="1">
    <source>
        <dbReference type="ARBA" id="ARBA00008999"/>
    </source>
</evidence>
<dbReference type="Pfam" id="PF01509">
    <property type="entry name" value="TruB_N"/>
    <property type="match status" value="1"/>
</dbReference>
<evidence type="ECO:0000256" key="5">
    <source>
        <dbReference type="SAM" id="MobiDB-lite"/>
    </source>
</evidence>
<dbReference type="Pfam" id="PF16198">
    <property type="entry name" value="TruB_C_2"/>
    <property type="match status" value="1"/>
</dbReference>
<dbReference type="GO" id="GO:0160148">
    <property type="term" value="F:tRNA pseudouridine(55) synthase activity"/>
    <property type="evidence" value="ECO:0007669"/>
    <property type="project" value="UniProtKB-EC"/>
</dbReference>
<feature type="domain" description="Pseudouridine synthase II N-terminal" evidence="6">
    <location>
        <begin position="174"/>
        <end position="313"/>
    </location>
</feature>
<dbReference type="InterPro" id="IPR020103">
    <property type="entry name" value="PsdUridine_synth_cat_dom_sf"/>
</dbReference>
<dbReference type="EMBL" id="VRMN01000001">
    <property type="protein sequence ID" value="KAA8500026.1"/>
    <property type="molecule type" value="Genomic_DNA"/>
</dbReference>
<comment type="similarity">
    <text evidence="1">Belongs to the pseudouridine synthase TruB family.</text>
</comment>
<reference evidence="9" key="1">
    <citation type="journal article" date="2019" name="Nat. Commun.">
        <title>Expansion of phycobilisome linker gene families in mesophilic red algae.</title>
        <authorList>
            <person name="Lee J."/>
            <person name="Kim D."/>
            <person name="Bhattacharya D."/>
            <person name="Yoon H.S."/>
        </authorList>
    </citation>
    <scope>NUCLEOTIDE SEQUENCE [LARGE SCALE GENOMIC DNA]</scope>
    <source>
        <strain evidence="9">CCMP 1328</strain>
    </source>
</reference>
<dbReference type="Gene3D" id="3.30.2350.10">
    <property type="entry name" value="Pseudouridine synthase"/>
    <property type="match status" value="1"/>
</dbReference>
<keyword evidence="9" id="KW-1185">Reference proteome</keyword>
<accession>A0A5J4Z8D3</accession>
<comment type="caution">
    <text evidence="8">The sequence shown here is derived from an EMBL/GenBank/DDBJ whole genome shotgun (WGS) entry which is preliminary data.</text>
</comment>
<dbReference type="InterPro" id="IPR014780">
    <property type="entry name" value="tRNA_psdUridine_synth_TruB"/>
</dbReference>
<dbReference type="Proteomes" id="UP000324585">
    <property type="component" value="Unassembled WGS sequence"/>
</dbReference>
<dbReference type="InterPro" id="IPR032819">
    <property type="entry name" value="TruB_C"/>
</dbReference>
<organism evidence="8 9">
    <name type="scientific">Porphyridium purpureum</name>
    <name type="common">Red alga</name>
    <name type="synonym">Porphyridium cruentum</name>
    <dbReference type="NCBI Taxonomy" id="35688"/>
    <lineage>
        <taxon>Eukaryota</taxon>
        <taxon>Rhodophyta</taxon>
        <taxon>Bangiophyceae</taxon>
        <taxon>Porphyridiales</taxon>
        <taxon>Porphyridiaceae</taxon>
        <taxon>Porphyridium</taxon>
    </lineage>
</organism>
<dbReference type="OrthoDB" id="2811at2759"/>
<dbReference type="PANTHER" id="PTHR13767:SF2">
    <property type="entry name" value="PSEUDOURIDYLATE SYNTHASE TRUB1"/>
    <property type="match status" value="1"/>
</dbReference>
<feature type="domain" description="tRNA pseudouridylate synthase B C-terminal" evidence="7">
    <location>
        <begin position="314"/>
        <end position="348"/>
    </location>
</feature>
<gene>
    <name evidence="8" type="ORF">FVE85_7611</name>
</gene>
<dbReference type="GO" id="GO:0003723">
    <property type="term" value="F:RNA binding"/>
    <property type="evidence" value="ECO:0007669"/>
    <property type="project" value="InterPro"/>
</dbReference>
<evidence type="ECO:0000256" key="4">
    <source>
        <dbReference type="ARBA" id="ARBA00023235"/>
    </source>
</evidence>
<evidence type="ECO:0000313" key="8">
    <source>
        <dbReference type="EMBL" id="KAA8500026.1"/>
    </source>
</evidence>
<proteinExistence type="inferred from homology"/>
<dbReference type="PANTHER" id="PTHR13767">
    <property type="entry name" value="TRNA-PSEUDOURIDINE SYNTHASE"/>
    <property type="match status" value="1"/>
</dbReference>
<evidence type="ECO:0000256" key="2">
    <source>
        <dbReference type="ARBA" id="ARBA00012787"/>
    </source>
</evidence>
<evidence type="ECO:0000259" key="6">
    <source>
        <dbReference type="Pfam" id="PF01509"/>
    </source>
</evidence>
<dbReference type="SUPFAM" id="SSF55120">
    <property type="entry name" value="Pseudouridine synthase"/>
    <property type="match status" value="1"/>
</dbReference>
<dbReference type="GO" id="GO:0006400">
    <property type="term" value="P:tRNA modification"/>
    <property type="evidence" value="ECO:0007669"/>
    <property type="project" value="TreeGrafter"/>
</dbReference>
<dbReference type="GO" id="GO:1990481">
    <property type="term" value="P:mRNA pseudouridine synthesis"/>
    <property type="evidence" value="ECO:0007669"/>
    <property type="project" value="TreeGrafter"/>
</dbReference>
<feature type="compositionally biased region" description="Basic and acidic residues" evidence="5">
    <location>
        <begin position="391"/>
        <end position="415"/>
    </location>
</feature>
<evidence type="ECO:0000256" key="3">
    <source>
        <dbReference type="ARBA" id="ARBA00022694"/>
    </source>
</evidence>
<protein>
    <recommendedName>
        <fullName evidence="2">tRNA pseudouridine(55) synthase</fullName>
        <ecNumber evidence="2">5.4.99.25</ecNumber>
    </recommendedName>
</protein>
<keyword evidence="3" id="KW-0819">tRNA processing</keyword>
<sequence>MTSWSILTRVMRSVHASVPAWSSCFFAPFSATPRQDRIGQKRNAARRSRYYRKPVKPSRPLTPREELARLQNLGKKMKRYEAMRDEMAAEAEKKGAPTVPECHFLVLDKPHTELGATVARNARRFLCSNVLDAALESRYYRSMVEGWSSQSGLSTKKRSRARSLRSLEARMIDRLEPFATGVLVLAIEGATGIANKFLDATHEYEATAMFGTATDTQYSYGAVVQEREFAHVTEEALKKMIKRKFLGRVVQTPPLNSHVMVLDRPLVHYNQEMTRGRKLLPGPRPVQVLAFDVLEFDLPRVRFRIECKKNTFVRTLVHDLAQAVGSCAHLTALRRTRFGEFKIEYAVTGELRRMPLWTPKIVEYMIHADQVMSRCLGNDGNTFSSTPPDKVAPEKADPLDREPITVEETKEMTQE</sequence>
<evidence type="ECO:0000259" key="7">
    <source>
        <dbReference type="Pfam" id="PF16198"/>
    </source>
</evidence>
<feature type="region of interest" description="Disordered" evidence="5">
    <location>
        <begin position="378"/>
        <end position="415"/>
    </location>
</feature>